<comment type="caution">
    <text evidence="2">The sequence shown here is derived from an EMBL/GenBank/DDBJ whole genome shotgun (WGS) entry which is preliminary data.</text>
</comment>
<sequence>METSGTALSGETMATPAGLPVRVVLGDATALELVWRWAGIANVAAVLAFAACAVRAARS</sequence>
<keyword evidence="1" id="KW-0812">Transmembrane</keyword>
<evidence type="ECO:0000313" key="3">
    <source>
        <dbReference type="Proteomes" id="UP000239209"/>
    </source>
</evidence>
<dbReference type="Proteomes" id="UP000239209">
    <property type="component" value="Unassembled WGS sequence"/>
</dbReference>
<organism evidence="2 3">
    <name type="scientific">Pseudosporangium ferrugineum</name>
    <dbReference type="NCBI Taxonomy" id="439699"/>
    <lineage>
        <taxon>Bacteria</taxon>
        <taxon>Bacillati</taxon>
        <taxon>Actinomycetota</taxon>
        <taxon>Actinomycetes</taxon>
        <taxon>Micromonosporales</taxon>
        <taxon>Micromonosporaceae</taxon>
        <taxon>Pseudosporangium</taxon>
    </lineage>
</organism>
<dbReference type="EMBL" id="PVZG01000004">
    <property type="protein sequence ID" value="PRY30649.1"/>
    <property type="molecule type" value="Genomic_DNA"/>
</dbReference>
<accession>A0A2T0SB47</accession>
<keyword evidence="1" id="KW-1133">Transmembrane helix</keyword>
<protein>
    <submittedName>
        <fullName evidence="2">Uncharacterized protein</fullName>
    </submittedName>
</protein>
<evidence type="ECO:0000256" key="1">
    <source>
        <dbReference type="SAM" id="Phobius"/>
    </source>
</evidence>
<gene>
    <name evidence="2" type="ORF">CLV70_104201</name>
</gene>
<feature type="transmembrane region" description="Helical" evidence="1">
    <location>
        <begin position="34"/>
        <end position="54"/>
    </location>
</feature>
<proteinExistence type="predicted"/>
<name>A0A2T0SB47_9ACTN</name>
<keyword evidence="1" id="KW-0472">Membrane</keyword>
<keyword evidence="3" id="KW-1185">Reference proteome</keyword>
<dbReference type="AlphaFoldDB" id="A0A2T0SB47"/>
<evidence type="ECO:0000313" key="2">
    <source>
        <dbReference type="EMBL" id="PRY30649.1"/>
    </source>
</evidence>
<dbReference type="RefSeq" id="WP_146164024.1">
    <property type="nucleotide sequence ID" value="NZ_PVZG01000004.1"/>
</dbReference>
<reference evidence="2 3" key="1">
    <citation type="submission" date="2018-03" db="EMBL/GenBank/DDBJ databases">
        <title>Genomic Encyclopedia of Archaeal and Bacterial Type Strains, Phase II (KMG-II): from individual species to whole genera.</title>
        <authorList>
            <person name="Goeker M."/>
        </authorList>
    </citation>
    <scope>NUCLEOTIDE SEQUENCE [LARGE SCALE GENOMIC DNA]</scope>
    <source>
        <strain evidence="2 3">DSM 45348</strain>
    </source>
</reference>